<evidence type="ECO:0000313" key="2">
    <source>
        <dbReference type="EMBL" id="ORJ60237.1"/>
    </source>
</evidence>
<keyword evidence="3" id="KW-1185">Reference proteome</keyword>
<dbReference type="Proteomes" id="UP000193136">
    <property type="component" value="Unassembled WGS sequence"/>
</dbReference>
<evidence type="ECO:0000259" key="1">
    <source>
        <dbReference type="PROSITE" id="PS01124"/>
    </source>
</evidence>
<comment type="caution">
    <text evidence="2">The sequence shown here is derived from an EMBL/GenBank/DDBJ whole genome shotgun (WGS) entry which is preliminary data.</text>
</comment>
<dbReference type="EMBL" id="NAAD01000009">
    <property type="protein sequence ID" value="ORJ60237.1"/>
    <property type="molecule type" value="Genomic_DNA"/>
</dbReference>
<protein>
    <recommendedName>
        <fullName evidence="1">HTH araC/xylS-type domain-containing protein</fullName>
    </recommendedName>
</protein>
<sequence length="108" mass="12515">MGREKKREQEAGLIYDVAGRLGCSDRELFVRAYHQWYGHSPGQAELECCLDLFARRGDIPFWVRGFVRNYLGRPTHQRGLCHRRDLPKKVVEGLLLIAALELLSFLPF</sequence>
<dbReference type="AlphaFoldDB" id="A0A1X0Y555"/>
<accession>A0A1X0Y555</accession>
<dbReference type="STRING" id="1969733.B5V00_08260"/>
<reference evidence="2 3" key="1">
    <citation type="submission" date="2017-03" db="EMBL/GenBank/DDBJ databases">
        <title>Genome sequence of Geothermobacter sp. EPR-M, Deep-Sea Iron Reducer.</title>
        <authorList>
            <person name="Tully B."/>
            <person name="Savalia P."/>
            <person name="Abuyen K."/>
            <person name="Baughan C."/>
            <person name="Romero E."/>
            <person name="Ronkowski C."/>
            <person name="Torres B."/>
            <person name="Tremblay J."/>
            <person name="Trujillo A."/>
            <person name="Tyler M."/>
            <person name="Perez-Rodriguez I."/>
            <person name="Amend J."/>
        </authorList>
    </citation>
    <scope>NUCLEOTIDE SEQUENCE [LARGE SCALE GENOMIC DNA]</scope>
    <source>
        <strain evidence="2 3">EPR-M</strain>
    </source>
</reference>
<evidence type="ECO:0000313" key="3">
    <source>
        <dbReference type="Proteomes" id="UP000193136"/>
    </source>
</evidence>
<dbReference type="PROSITE" id="PS01124">
    <property type="entry name" value="HTH_ARAC_FAMILY_2"/>
    <property type="match status" value="1"/>
</dbReference>
<dbReference type="RefSeq" id="WP_085010310.1">
    <property type="nucleotide sequence ID" value="NZ_NAAD01000009.1"/>
</dbReference>
<organism evidence="2 3">
    <name type="scientific">Geothermobacter hydrogeniphilus</name>
    <dbReference type="NCBI Taxonomy" id="1969733"/>
    <lineage>
        <taxon>Bacteria</taxon>
        <taxon>Pseudomonadati</taxon>
        <taxon>Thermodesulfobacteriota</taxon>
        <taxon>Desulfuromonadia</taxon>
        <taxon>Desulfuromonadales</taxon>
        <taxon>Geothermobacteraceae</taxon>
        <taxon>Geothermobacter</taxon>
    </lineage>
</organism>
<proteinExistence type="predicted"/>
<dbReference type="GO" id="GO:0003700">
    <property type="term" value="F:DNA-binding transcription factor activity"/>
    <property type="evidence" value="ECO:0007669"/>
    <property type="project" value="InterPro"/>
</dbReference>
<name>A0A1X0Y555_9BACT</name>
<feature type="domain" description="HTH araC/xylS-type" evidence="1">
    <location>
        <begin position="1"/>
        <end position="47"/>
    </location>
</feature>
<dbReference type="InterPro" id="IPR018060">
    <property type="entry name" value="HTH_AraC"/>
</dbReference>
<gene>
    <name evidence="2" type="ORF">B5V00_08260</name>
</gene>
<dbReference type="GO" id="GO:0043565">
    <property type="term" value="F:sequence-specific DNA binding"/>
    <property type="evidence" value="ECO:0007669"/>
    <property type="project" value="InterPro"/>
</dbReference>
<dbReference type="OrthoDB" id="5740883at2"/>